<keyword evidence="5" id="KW-1185">Reference proteome</keyword>
<feature type="domain" description="Histidine-specific methyltransferase SAM-dependent" evidence="3">
    <location>
        <begin position="6"/>
        <end position="306"/>
    </location>
</feature>
<dbReference type="PANTHER" id="PTHR43397:SF1">
    <property type="entry name" value="ERGOTHIONEINE BIOSYNTHESIS PROTEIN 1"/>
    <property type="match status" value="1"/>
</dbReference>
<comment type="caution">
    <text evidence="4">The sequence shown here is derived from an EMBL/GenBank/DDBJ whole genome shotgun (WGS) entry which is preliminary data.</text>
</comment>
<sequence length="326" mass="35701">MTDTLQNDVLAALRDPGHRIPSAWLYDAHGSELFEAITRLPSYYPTRTEIGILDAHLPEIAAAIPANSLLVELGSGSSRKTVPLIDALHEPAGYVPLDISADYLADAAESLRARFPGLPVHPRVADFTADFDLPGELPAHASRLGFFPGSTIGNLDAEDARGLLQHCHGLLGPDSMFLIGIDLDKSADILIPAYDDPEGVTAAFNRNLLVRINRELNADFDPEGFRHEARYFETPPRIEMHLVCERTTTVHVGGERFELAAGESLHTETSHKYSLGAFTTLAAEAGWSVNNHWTDPQGRFAVLLMQATGSRYNPPVTPKPYRSHRP</sequence>
<accession>A0A4Q8D1N3</accession>
<dbReference type="AlphaFoldDB" id="A0A4Q8D1N3"/>
<dbReference type="GO" id="GO:0008168">
    <property type="term" value="F:methyltransferase activity"/>
    <property type="evidence" value="ECO:0007669"/>
    <property type="project" value="UniProtKB-KW"/>
</dbReference>
<dbReference type="InterPro" id="IPR035094">
    <property type="entry name" value="EgtD"/>
</dbReference>
<proteinExistence type="predicted"/>
<evidence type="ECO:0000259" key="3">
    <source>
        <dbReference type="Pfam" id="PF10017"/>
    </source>
</evidence>
<gene>
    <name evidence="4" type="ORF">EV698_1571</name>
</gene>
<dbReference type="PIRSF" id="PIRSF018005">
    <property type="entry name" value="UCP018005"/>
    <property type="match status" value="1"/>
</dbReference>
<dbReference type="InterPro" id="IPR029063">
    <property type="entry name" value="SAM-dependent_MTases_sf"/>
</dbReference>
<dbReference type="InterPro" id="IPR019257">
    <property type="entry name" value="MeTrfase_dom"/>
</dbReference>
<evidence type="ECO:0000256" key="2">
    <source>
        <dbReference type="ARBA" id="ARBA00022679"/>
    </source>
</evidence>
<dbReference type="SUPFAM" id="SSF53335">
    <property type="entry name" value="S-adenosyl-L-methionine-dependent methyltransferases"/>
    <property type="match status" value="1"/>
</dbReference>
<dbReference type="InterPro" id="IPR017804">
    <property type="entry name" value="MeTrfase_EgtD-like"/>
</dbReference>
<evidence type="ECO:0000256" key="1">
    <source>
        <dbReference type="ARBA" id="ARBA00022603"/>
    </source>
</evidence>
<dbReference type="Pfam" id="PF10017">
    <property type="entry name" value="Methyltransf_33"/>
    <property type="match status" value="1"/>
</dbReference>
<dbReference type="EMBL" id="SHLI01000001">
    <property type="protein sequence ID" value="RZU99286.1"/>
    <property type="molecule type" value="Genomic_DNA"/>
</dbReference>
<dbReference type="RefSeq" id="WP_130503530.1">
    <property type="nucleotide sequence ID" value="NZ_SHLI01000001.1"/>
</dbReference>
<keyword evidence="1 4" id="KW-0489">Methyltransferase</keyword>
<evidence type="ECO:0000313" key="4">
    <source>
        <dbReference type="EMBL" id="RZU99286.1"/>
    </source>
</evidence>
<dbReference type="PANTHER" id="PTHR43397">
    <property type="entry name" value="ERGOTHIONEINE BIOSYNTHESIS PROTEIN 1"/>
    <property type="match status" value="1"/>
</dbReference>
<reference evidence="4 5" key="1">
    <citation type="submission" date="2019-02" db="EMBL/GenBank/DDBJ databases">
        <title>Genomic Encyclopedia of Type Strains, Phase IV (KMG-IV): sequencing the most valuable type-strain genomes for metagenomic binning, comparative biology and taxonomic classification.</title>
        <authorList>
            <person name="Goeker M."/>
        </authorList>
    </citation>
    <scope>NUCLEOTIDE SEQUENCE [LARGE SCALE GENOMIC DNA]</scope>
    <source>
        <strain evidence="4 5">DSM 21056</strain>
    </source>
</reference>
<evidence type="ECO:0000313" key="5">
    <source>
        <dbReference type="Proteomes" id="UP000292298"/>
    </source>
</evidence>
<dbReference type="InterPro" id="IPR051128">
    <property type="entry name" value="EgtD_Methyltrsf_superfamily"/>
</dbReference>
<protein>
    <submittedName>
        <fullName evidence="4">Dimethylhistidine N-methyltransferase</fullName>
    </submittedName>
</protein>
<dbReference type="Proteomes" id="UP000292298">
    <property type="component" value="Unassembled WGS sequence"/>
</dbReference>
<dbReference type="NCBIfam" id="TIGR03438">
    <property type="entry name" value="egtD_ergothio"/>
    <property type="match status" value="1"/>
</dbReference>
<name>A0A4Q8D1N3_9GAMM</name>
<keyword evidence="2 4" id="KW-0808">Transferase</keyword>
<organism evidence="4 5">
    <name type="scientific">Spiribacter vilamensis</name>
    <dbReference type="NCBI Taxonomy" id="531306"/>
    <lineage>
        <taxon>Bacteria</taxon>
        <taxon>Pseudomonadati</taxon>
        <taxon>Pseudomonadota</taxon>
        <taxon>Gammaproteobacteria</taxon>
        <taxon>Chromatiales</taxon>
        <taxon>Ectothiorhodospiraceae</taxon>
        <taxon>Spiribacter</taxon>
    </lineage>
</organism>
<dbReference type="OrthoDB" id="5289726at2"/>
<dbReference type="GO" id="GO:0032259">
    <property type="term" value="P:methylation"/>
    <property type="evidence" value="ECO:0007669"/>
    <property type="project" value="UniProtKB-KW"/>
</dbReference>
<dbReference type="Gene3D" id="3.40.50.150">
    <property type="entry name" value="Vaccinia Virus protein VP39"/>
    <property type="match status" value="1"/>
</dbReference>